<name>A0A1X1SW39_9MYCO</name>
<dbReference type="Pfam" id="PF05721">
    <property type="entry name" value="PhyH"/>
    <property type="match status" value="1"/>
</dbReference>
<dbReference type="InterPro" id="IPR008775">
    <property type="entry name" value="Phytyl_CoA_dOase-like"/>
</dbReference>
<proteinExistence type="predicted"/>
<dbReference type="Proteomes" id="UP000467385">
    <property type="component" value="Chromosome"/>
</dbReference>
<sequence>MFIEPARRLIASVHPSALLYHCHCYETAGGQTKSHINEQRLDGWHRDYDTLEGFAKNFPNFVSIFILMSPVGDDDGAFEFAPNSADRISAGGDVVQMVGPVGTAVIWNRCYYHRAAPNRGPRRRRILKISTQPAGLANELIGTDEFKSAYSKLDDPVLKALVDERRVGTSEPLSDASAPVEARLMPPTGRNGLSGPAVAMDRLHMAGRRLFSRPGSGS</sequence>
<dbReference type="AlphaFoldDB" id="A0A1X1SW39"/>
<dbReference type="Gene3D" id="2.60.120.620">
    <property type="entry name" value="q2cbj1_9rhob like domain"/>
    <property type="match status" value="1"/>
</dbReference>
<dbReference type="SUPFAM" id="SSF51197">
    <property type="entry name" value="Clavaminate synthase-like"/>
    <property type="match status" value="1"/>
</dbReference>
<dbReference type="EMBL" id="AP022613">
    <property type="protein sequence ID" value="BBZ42106.1"/>
    <property type="molecule type" value="Genomic_DNA"/>
</dbReference>
<reference evidence="1 2" key="1">
    <citation type="journal article" date="2019" name="Emerg. Microbes Infect.">
        <title>Comprehensive subspecies identification of 175 nontuberculous mycobacteria species based on 7547 genomic profiles.</title>
        <authorList>
            <person name="Matsumoto Y."/>
            <person name="Kinjo T."/>
            <person name="Motooka D."/>
            <person name="Nabeya D."/>
            <person name="Jung N."/>
            <person name="Uechi K."/>
            <person name="Horii T."/>
            <person name="Iida T."/>
            <person name="Fujita J."/>
            <person name="Nakamura S."/>
        </authorList>
    </citation>
    <scope>NUCLEOTIDE SEQUENCE [LARGE SCALE GENOMIC DNA]</scope>
    <source>
        <strain evidence="1 2">JCM 14738</strain>
    </source>
</reference>
<dbReference type="GO" id="GO:0016706">
    <property type="term" value="F:2-oxoglutarate-dependent dioxygenase activity"/>
    <property type="evidence" value="ECO:0007669"/>
    <property type="project" value="UniProtKB-ARBA"/>
</dbReference>
<keyword evidence="2" id="KW-1185">Reference proteome</keyword>
<organism evidence="1 2">
    <name type="scientific">Mycobacterium conspicuum</name>
    <dbReference type="NCBI Taxonomy" id="44010"/>
    <lineage>
        <taxon>Bacteria</taxon>
        <taxon>Bacillati</taxon>
        <taxon>Actinomycetota</taxon>
        <taxon>Actinomycetes</taxon>
        <taxon>Mycobacteriales</taxon>
        <taxon>Mycobacteriaceae</taxon>
        <taxon>Mycobacterium</taxon>
    </lineage>
</organism>
<gene>
    <name evidence="1" type="ORF">MCNS_51690</name>
</gene>
<accession>A0A1X1SW39</accession>
<evidence type="ECO:0000313" key="2">
    <source>
        <dbReference type="Proteomes" id="UP000467385"/>
    </source>
</evidence>
<dbReference type="STRING" id="44010.AWC00_00990"/>
<evidence type="ECO:0000313" key="1">
    <source>
        <dbReference type="EMBL" id="BBZ42106.1"/>
    </source>
</evidence>
<protein>
    <submittedName>
        <fullName evidence="1">Uncharacterized protein</fullName>
    </submittedName>
</protein>